<accession>A0A0V8D756</accession>
<dbReference type="Pfam" id="PF06152">
    <property type="entry name" value="Phage_min_cap2"/>
    <property type="match status" value="1"/>
</dbReference>
<organism evidence="1 2">
    <name type="scientific">Lactococcus lactis subsp. lactis</name>
    <name type="common">Streptococcus lactis</name>
    <dbReference type="NCBI Taxonomy" id="1360"/>
    <lineage>
        <taxon>Bacteria</taxon>
        <taxon>Bacillati</taxon>
        <taxon>Bacillota</taxon>
        <taxon>Bacilli</taxon>
        <taxon>Lactobacillales</taxon>
        <taxon>Streptococcaceae</taxon>
        <taxon>Lactococcus</taxon>
    </lineage>
</organism>
<name>A0A0V8D756_LACLL</name>
<dbReference type="GO" id="GO:0005198">
    <property type="term" value="F:structural molecule activity"/>
    <property type="evidence" value="ECO:0007669"/>
    <property type="project" value="InterPro"/>
</dbReference>
<dbReference type="PATRIC" id="fig|1360.106.peg.1632"/>
<dbReference type="AlphaFoldDB" id="A0A0V8D756"/>
<protein>
    <submittedName>
        <fullName evidence="1">Phage minor capsid protein</fullName>
    </submittedName>
</protein>
<proteinExistence type="predicted"/>
<gene>
    <name evidence="1" type="ORF">LMG8520_1518</name>
</gene>
<comment type="caution">
    <text evidence="1">The sequence shown here is derived from an EMBL/GenBank/DDBJ whole genome shotgun (WGS) entry which is preliminary data.</text>
</comment>
<dbReference type="Proteomes" id="UP000054230">
    <property type="component" value="Unassembled WGS sequence"/>
</dbReference>
<evidence type="ECO:0000313" key="2">
    <source>
        <dbReference type="Proteomes" id="UP000054230"/>
    </source>
</evidence>
<dbReference type="InterPro" id="IPR009319">
    <property type="entry name" value="Phage_A118_VSP1"/>
</dbReference>
<reference evidence="2" key="1">
    <citation type="submission" date="2015-10" db="EMBL/GenBank/DDBJ databases">
        <title>Draft Genome Sequences of 11 Lactococcus lactis subspecies cremoris strains.</title>
        <authorList>
            <person name="Wels M."/>
            <person name="Backus L."/>
            <person name="Boekhorst J."/>
            <person name="Dijkstra A."/>
            <person name="Beerthuizen M."/>
            <person name="Kelly W."/>
            <person name="Siezen R."/>
            <person name="Bachmann H."/>
            <person name="Van Hijum S."/>
        </authorList>
    </citation>
    <scope>NUCLEOTIDE SEQUENCE [LARGE SCALE GENOMIC DNA]</scope>
    <source>
        <strain evidence="2">LMG8520</strain>
    </source>
</reference>
<dbReference type="EMBL" id="LKLP01000079">
    <property type="protein sequence ID" value="KSU09205.1"/>
    <property type="molecule type" value="Genomic_DNA"/>
</dbReference>
<evidence type="ECO:0000313" key="1">
    <source>
        <dbReference type="EMBL" id="KSU09205.1"/>
    </source>
</evidence>
<sequence length="402" mass="45915">MGKFKVNDDQMTLASGMVGDIYEQMAQELMFNLIKRIKQRGSADLQREPWLWQLEKLNDMHMLNEQNVKYILEQTGIAQDLFDKIIKNEGLKVYKNTQEHLAEELGKNPPHNDVRMTLESYAQQAFRDVNNLVNQSLLSNNFAKNPIMKTYQSIIETAVAEVISGVKTADQAINDTVMKWLAKGFPSDFVDKAGRQWNIDSYARMVTQSATFRVYNDMKTRASEELGVETFYYSKHGASRPACAPIQGKVVTKGQSFYSDTLGYRVESLKEHGWGTAGGALGANCKHYLTPFIIGVNSLPNIPDHLKDITPKQAIENGRKQAQQRAYERAIKDDKYKLQAAKLLEDEQRIAEYKNKLAIHRSSLNDLLKENDFLHRDSTRERVYKNGKAQEYAKNFNKKQSA</sequence>
<dbReference type="RefSeq" id="WP_058209860.1">
    <property type="nucleotide sequence ID" value="NZ_LKLP01000079.1"/>
</dbReference>